<sequence>MTDDNSGKGYGFQPHTVVIFSSAEEERMGFPVKFEDCEKMSGHCFERTAATLTSNPPQYPEYCKHCGATR</sequence>
<feature type="non-terminal residue" evidence="1">
    <location>
        <position position="70"/>
    </location>
</feature>
<name>A0A0F8W3M9_9ZZZZ</name>
<dbReference type="EMBL" id="LAZR01067637">
    <property type="protein sequence ID" value="KKK51188.1"/>
    <property type="molecule type" value="Genomic_DNA"/>
</dbReference>
<organism evidence="1">
    <name type="scientific">marine sediment metagenome</name>
    <dbReference type="NCBI Taxonomy" id="412755"/>
    <lineage>
        <taxon>unclassified sequences</taxon>
        <taxon>metagenomes</taxon>
        <taxon>ecological metagenomes</taxon>
    </lineage>
</organism>
<evidence type="ECO:0000313" key="1">
    <source>
        <dbReference type="EMBL" id="KKK51188.1"/>
    </source>
</evidence>
<dbReference type="AlphaFoldDB" id="A0A0F8W3M9"/>
<reference evidence="1" key="1">
    <citation type="journal article" date="2015" name="Nature">
        <title>Complex archaea that bridge the gap between prokaryotes and eukaryotes.</title>
        <authorList>
            <person name="Spang A."/>
            <person name="Saw J.H."/>
            <person name="Jorgensen S.L."/>
            <person name="Zaremba-Niedzwiedzka K."/>
            <person name="Martijn J."/>
            <person name="Lind A.E."/>
            <person name="van Eijk R."/>
            <person name="Schleper C."/>
            <person name="Guy L."/>
            <person name="Ettema T.J."/>
        </authorList>
    </citation>
    <scope>NUCLEOTIDE SEQUENCE</scope>
</reference>
<comment type="caution">
    <text evidence="1">The sequence shown here is derived from an EMBL/GenBank/DDBJ whole genome shotgun (WGS) entry which is preliminary data.</text>
</comment>
<accession>A0A0F8W3M9</accession>
<proteinExistence type="predicted"/>
<protein>
    <submittedName>
        <fullName evidence="1">Uncharacterized protein</fullName>
    </submittedName>
</protein>
<gene>
    <name evidence="1" type="ORF">LCGC14_3117470</name>
</gene>